<reference evidence="6" key="2">
    <citation type="submission" date="2025-08" db="UniProtKB">
        <authorList>
            <consortium name="Ensembl"/>
        </authorList>
    </citation>
    <scope>IDENTIFICATION</scope>
</reference>
<keyword evidence="7" id="KW-1185">Reference proteome</keyword>
<dbReference type="GO" id="GO:0035859">
    <property type="term" value="C:Seh1-associated complex"/>
    <property type="evidence" value="ECO:0007669"/>
    <property type="project" value="TreeGrafter"/>
</dbReference>
<reference evidence="7" key="1">
    <citation type="submission" date="2018-06" db="EMBL/GenBank/DDBJ databases">
        <title>Genome assembly of Danube salmon.</title>
        <authorList>
            <person name="Macqueen D.J."/>
            <person name="Gundappa M.K."/>
        </authorList>
    </citation>
    <scope>NUCLEOTIDE SEQUENCE [LARGE SCALE GENOMIC DNA]</scope>
</reference>
<dbReference type="Ensembl" id="ENSHHUT00000025045.1">
    <property type="protein sequence ID" value="ENSHHUP00000024139.1"/>
    <property type="gene ID" value="ENSHHUG00000015142.1"/>
</dbReference>
<proteinExistence type="predicted"/>
<dbReference type="GeneTree" id="ENSGT01150000290747"/>
<dbReference type="GO" id="GO:1904263">
    <property type="term" value="P:positive regulation of TORC1 signaling"/>
    <property type="evidence" value="ECO:0007669"/>
    <property type="project" value="TreeGrafter"/>
</dbReference>
<keyword evidence="3" id="KW-0853">WD repeat</keyword>
<dbReference type="GO" id="GO:0031080">
    <property type="term" value="C:nuclear pore outer ring"/>
    <property type="evidence" value="ECO:0007669"/>
    <property type="project" value="TreeGrafter"/>
</dbReference>
<organism evidence="6 7">
    <name type="scientific">Hucho hucho</name>
    <name type="common">huchen</name>
    <dbReference type="NCBI Taxonomy" id="62062"/>
    <lineage>
        <taxon>Eukaryota</taxon>
        <taxon>Metazoa</taxon>
        <taxon>Chordata</taxon>
        <taxon>Craniata</taxon>
        <taxon>Vertebrata</taxon>
        <taxon>Euteleostomi</taxon>
        <taxon>Actinopterygii</taxon>
        <taxon>Neopterygii</taxon>
        <taxon>Teleostei</taxon>
        <taxon>Protacanthopterygii</taxon>
        <taxon>Salmoniformes</taxon>
        <taxon>Salmonidae</taxon>
        <taxon>Salmoninae</taxon>
        <taxon>Hucho</taxon>
    </lineage>
</organism>
<accession>A0A4W5LEG3</accession>
<evidence type="ECO:0000256" key="2">
    <source>
        <dbReference type="ARBA" id="ARBA00022448"/>
    </source>
</evidence>
<keyword evidence="4" id="KW-0677">Repeat</keyword>
<evidence type="ECO:0000313" key="6">
    <source>
        <dbReference type="Ensembl" id="ENSHHUP00000024139.1"/>
    </source>
</evidence>
<evidence type="ECO:0000256" key="3">
    <source>
        <dbReference type="ARBA" id="ARBA00022574"/>
    </source>
</evidence>
<comment type="subcellular location">
    <subcellularLocation>
        <location evidence="1">Nucleus envelope</location>
    </subcellularLocation>
</comment>
<dbReference type="PANTHER" id="PTHR11024">
    <property type="entry name" value="NUCLEAR PORE COMPLEX PROTEIN SEC13 / SEH1 FAMILY MEMBER"/>
    <property type="match status" value="1"/>
</dbReference>
<reference evidence="6" key="3">
    <citation type="submission" date="2025-09" db="UniProtKB">
        <authorList>
            <consortium name="Ensembl"/>
        </authorList>
    </citation>
    <scope>IDENTIFICATION</scope>
</reference>
<sequence length="86" mass="9529">MGLMLTTCSADGVMRIYEAPDVMNLSQWSLQQEISCKPSCSCISWSPSSSRAHAPMIAVGSDDSNTAYSGKVHIYEYIENTRFVSW</sequence>
<protein>
    <recommendedName>
        <fullName evidence="8">Nucleoporin SEH1</fullName>
    </recommendedName>
</protein>
<keyword evidence="5" id="KW-0539">Nucleus</keyword>
<dbReference type="SUPFAM" id="SSF50978">
    <property type="entry name" value="WD40 repeat-like"/>
    <property type="match status" value="1"/>
</dbReference>
<evidence type="ECO:0000256" key="5">
    <source>
        <dbReference type="ARBA" id="ARBA00023242"/>
    </source>
</evidence>
<dbReference type="InterPro" id="IPR015943">
    <property type="entry name" value="WD40/YVTN_repeat-like_dom_sf"/>
</dbReference>
<keyword evidence="2" id="KW-0813">Transport</keyword>
<dbReference type="Proteomes" id="UP000314982">
    <property type="component" value="Unassembled WGS sequence"/>
</dbReference>
<name>A0A4W5LEG3_9TELE</name>
<dbReference type="PANTHER" id="PTHR11024:SF3">
    <property type="entry name" value="NUCLEOPORIN SEH1"/>
    <property type="match status" value="1"/>
</dbReference>
<dbReference type="AlphaFoldDB" id="A0A4W5LEG3"/>
<dbReference type="InterPro" id="IPR036322">
    <property type="entry name" value="WD40_repeat_dom_sf"/>
</dbReference>
<dbReference type="InterPro" id="IPR037363">
    <property type="entry name" value="Sec13/Seh1_fam"/>
</dbReference>
<evidence type="ECO:0000313" key="7">
    <source>
        <dbReference type="Proteomes" id="UP000314982"/>
    </source>
</evidence>
<dbReference type="GO" id="GO:0034198">
    <property type="term" value="P:cellular response to amino acid starvation"/>
    <property type="evidence" value="ECO:0007669"/>
    <property type="project" value="TreeGrafter"/>
</dbReference>
<evidence type="ECO:0008006" key="8">
    <source>
        <dbReference type="Google" id="ProtNLM"/>
    </source>
</evidence>
<evidence type="ECO:0000256" key="1">
    <source>
        <dbReference type="ARBA" id="ARBA00004259"/>
    </source>
</evidence>
<dbReference type="GO" id="GO:0005198">
    <property type="term" value="F:structural molecule activity"/>
    <property type="evidence" value="ECO:0007669"/>
    <property type="project" value="InterPro"/>
</dbReference>
<evidence type="ECO:0000256" key="4">
    <source>
        <dbReference type="ARBA" id="ARBA00022737"/>
    </source>
</evidence>
<dbReference type="Gene3D" id="2.130.10.10">
    <property type="entry name" value="YVTN repeat-like/Quinoprotein amine dehydrogenase"/>
    <property type="match status" value="1"/>
</dbReference>